<feature type="domain" description="RRM" evidence="6">
    <location>
        <begin position="108"/>
        <end position="194"/>
    </location>
</feature>
<dbReference type="SUPFAM" id="SSF54928">
    <property type="entry name" value="RNA-binding domain, RBD"/>
    <property type="match status" value="2"/>
</dbReference>
<feature type="domain" description="RRM" evidence="6">
    <location>
        <begin position="22"/>
        <end position="104"/>
    </location>
</feature>
<dbReference type="GO" id="GO:0098687">
    <property type="term" value="C:chromosomal region"/>
    <property type="evidence" value="ECO:0007669"/>
    <property type="project" value="UniProtKB-ARBA"/>
</dbReference>
<evidence type="ECO:0000313" key="8">
    <source>
        <dbReference type="Proteomes" id="UP001201812"/>
    </source>
</evidence>
<dbReference type="Pfam" id="PF00076">
    <property type="entry name" value="RRM_1"/>
    <property type="match status" value="2"/>
</dbReference>
<reference evidence="7" key="1">
    <citation type="submission" date="2022-01" db="EMBL/GenBank/DDBJ databases">
        <title>Genome Sequence Resource for Two Populations of Ditylenchus destructor, the Migratory Endoparasitic Phytonematode.</title>
        <authorList>
            <person name="Zhang H."/>
            <person name="Lin R."/>
            <person name="Xie B."/>
        </authorList>
    </citation>
    <scope>NUCLEOTIDE SEQUENCE</scope>
    <source>
        <strain evidence="7">BazhouSP</strain>
    </source>
</reference>
<keyword evidence="2" id="KW-0677">Repeat</keyword>
<evidence type="ECO:0000256" key="3">
    <source>
        <dbReference type="ARBA" id="ARBA00022884"/>
    </source>
</evidence>
<evidence type="ECO:0000256" key="4">
    <source>
        <dbReference type="ARBA" id="ARBA00023242"/>
    </source>
</evidence>
<keyword evidence="3 5" id="KW-0694">RNA-binding</keyword>
<dbReference type="GO" id="GO:0003723">
    <property type="term" value="F:RNA binding"/>
    <property type="evidence" value="ECO:0007669"/>
    <property type="project" value="UniProtKB-UniRule"/>
</dbReference>
<dbReference type="SMART" id="SM00360">
    <property type="entry name" value="RRM"/>
    <property type="match status" value="2"/>
</dbReference>
<comment type="caution">
    <text evidence="7">The sequence shown here is derived from an EMBL/GenBank/DDBJ whole genome shotgun (WGS) entry which is preliminary data.</text>
</comment>
<dbReference type="InterPro" id="IPR000504">
    <property type="entry name" value="RRM_dom"/>
</dbReference>
<dbReference type="FunFam" id="3.30.70.330:FF:000040">
    <property type="entry name" value="Heterogeneous nuclear ribonucleoprotein A2/B1"/>
    <property type="match status" value="1"/>
</dbReference>
<dbReference type="InterPro" id="IPR035979">
    <property type="entry name" value="RBD_domain_sf"/>
</dbReference>
<evidence type="ECO:0000256" key="5">
    <source>
        <dbReference type="PROSITE-ProRule" id="PRU00176"/>
    </source>
</evidence>
<dbReference type="InterPro" id="IPR012677">
    <property type="entry name" value="Nucleotide-bd_a/b_plait_sf"/>
</dbReference>
<organism evidence="7 8">
    <name type="scientific">Ditylenchus destructor</name>
    <dbReference type="NCBI Taxonomy" id="166010"/>
    <lineage>
        <taxon>Eukaryota</taxon>
        <taxon>Metazoa</taxon>
        <taxon>Ecdysozoa</taxon>
        <taxon>Nematoda</taxon>
        <taxon>Chromadorea</taxon>
        <taxon>Rhabditida</taxon>
        <taxon>Tylenchina</taxon>
        <taxon>Tylenchomorpha</taxon>
        <taxon>Sphaerularioidea</taxon>
        <taxon>Anguinidae</taxon>
        <taxon>Anguininae</taxon>
        <taxon>Ditylenchus</taxon>
    </lineage>
</organism>
<dbReference type="GO" id="GO:0010468">
    <property type="term" value="P:regulation of gene expression"/>
    <property type="evidence" value="ECO:0007669"/>
    <property type="project" value="TreeGrafter"/>
</dbReference>
<dbReference type="PANTHER" id="PTHR48033">
    <property type="entry name" value="RNA-BINDING (RRM/RBD/RNP MOTIFS) FAMILY PROTEIN"/>
    <property type="match status" value="1"/>
</dbReference>
<dbReference type="Proteomes" id="UP001201812">
    <property type="component" value="Unassembled WGS sequence"/>
</dbReference>
<dbReference type="GO" id="GO:0005654">
    <property type="term" value="C:nucleoplasm"/>
    <property type="evidence" value="ECO:0007669"/>
    <property type="project" value="TreeGrafter"/>
</dbReference>
<dbReference type="AlphaFoldDB" id="A0AAD4NB96"/>
<dbReference type="PROSITE" id="PS50102">
    <property type="entry name" value="RRM"/>
    <property type="match status" value="2"/>
</dbReference>
<comment type="subcellular location">
    <subcellularLocation>
        <location evidence="1">Nucleus</location>
    </subcellularLocation>
</comment>
<gene>
    <name evidence="7" type="ORF">DdX_05142</name>
</gene>
<evidence type="ECO:0000313" key="7">
    <source>
        <dbReference type="EMBL" id="KAI1720892.1"/>
    </source>
</evidence>
<evidence type="ECO:0000259" key="6">
    <source>
        <dbReference type="PROSITE" id="PS50102"/>
    </source>
</evidence>
<proteinExistence type="predicted"/>
<dbReference type="Gene3D" id="3.30.70.330">
    <property type="match status" value="2"/>
</dbReference>
<name>A0AAD4NB96_9BILA</name>
<dbReference type="GO" id="GO:0000785">
    <property type="term" value="C:chromatin"/>
    <property type="evidence" value="ECO:0007669"/>
    <property type="project" value="TreeGrafter"/>
</dbReference>
<dbReference type="PANTHER" id="PTHR48033:SF10">
    <property type="entry name" value="RNA-BINDING PROTEIN SQUID"/>
    <property type="match status" value="1"/>
</dbReference>
<dbReference type="EMBL" id="JAKKPZ010000005">
    <property type="protein sequence ID" value="KAI1720892.1"/>
    <property type="molecule type" value="Genomic_DNA"/>
</dbReference>
<keyword evidence="4" id="KW-0539">Nucleus</keyword>
<keyword evidence="8" id="KW-1185">Reference proteome</keyword>
<sequence>MDHERHRAPVADTERKYNDNHCKLFVGGLTPATTVEMLKNFYSQFGEVLDCVVKRDRITDRPRGFGFVTLSSKEEVDKAMDARPHEIDGRTVDPKRAASRSEESVVTTILFVSNLRPEFTKEDLEQYFSKYGKVLKVVIPLDKIKNESRGFAFVTFEDYDAVDKCVLEESHTIRNYPCYVKKDNKDVQQKVAYNRMKRTAPWNESYGMPMKRGDRYGSWQHGPTSQWKHGAVPTSFWSPYGGYVPPPQNSAMPSYAYTGYVGAVPPNTMSQSWYQGGQFNNQSAAVVPNAMVNSPAGNAPWYAYTASAATSKNPADIPAAPVKLESNGGI</sequence>
<protein>
    <submittedName>
        <fullName evidence="7">RNA recognition motif domain-containing protein</fullName>
    </submittedName>
</protein>
<evidence type="ECO:0000256" key="1">
    <source>
        <dbReference type="ARBA" id="ARBA00004123"/>
    </source>
</evidence>
<evidence type="ECO:0000256" key="2">
    <source>
        <dbReference type="ARBA" id="ARBA00022737"/>
    </source>
</evidence>
<accession>A0AAD4NB96</accession>